<proteinExistence type="predicted"/>
<name>A0A437K0R0_9BURK</name>
<reference evidence="1 2" key="1">
    <citation type="submission" date="2019-01" db="EMBL/GenBank/DDBJ databases">
        <authorList>
            <person name="Chen W.-M."/>
        </authorList>
    </citation>
    <scope>NUCLEOTIDE SEQUENCE [LARGE SCALE GENOMIC DNA]</scope>
    <source>
        <strain evidence="1 2">ICH-3</strain>
    </source>
</reference>
<evidence type="ECO:0000313" key="2">
    <source>
        <dbReference type="Proteomes" id="UP000288178"/>
    </source>
</evidence>
<organism evidence="1 2">
    <name type="scientific">Rubrivivax albus</name>
    <dbReference type="NCBI Taxonomy" id="2499835"/>
    <lineage>
        <taxon>Bacteria</taxon>
        <taxon>Pseudomonadati</taxon>
        <taxon>Pseudomonadota</taxon>
        <taxon>Betaproteobacteria</taxon>
        <taxon>Burkholderiales</taxon>
        <taxon>Sphaerotilaceae</taxon>
        <taxon>Rubrivivax</taxon>
    </lineage>
</organism>
<keyword evidence="2" id="KW-1185">Reference proteome</keyword>
<dbReference type="EMBL" id="SACT01000001">
    <property type="protein sequence ID" value="RVT53967.1"/>
    <property type="molecule type" value="Genomic_DNA"/>
</dbReference>
<comment type="caution">
    <text evidence="1">The sequence shown here is derived from an EMBL/GenBank/DDBJ whole genome shotgun (WGS) entry which is preliminary data.</text>
</comment>
<sequence>MTDIDFLDAVATLARTSGAIDLAAEATMRRRALQRARRLPELRWVGDAVLVAGVRHKTRLLGAALAAAALGRPGDPTPIDFFVNGGPNTARNRLRDFADWLDARGHHDLAATVRAIKVFGDRRPLQDGAPDPLAWSAVAER</sequence>
<protein>
    <submittedName>
        <fullName evidence="1">Uncharacterized protein</fullName>
    </submittedName>
</protein>
<dbReference type="RefSeq" id="WP_128195668.1">
    <property type="nucleotide sequence ID" value="NZ_SACT01000001.1"/>
</dbReference>
<dbReference type="Proteomes" id="UP000288178">
    <property type="component" value="Unassembled WGS sequence"/>
</dbReference>
<accession>A0A437K0R0</accession>
<evidence type="ECO:0000313" key="1">
    <source>
        <dbReference type="EMBL" id="RVT53967.1"/>
    </source>
</evidence>
<dbReference type="AlphaFoldDB" id="A0A437K0R0"/>
<gene>
    <name evidence="1" type="ORF">ENE75_03565</name>
</gene>